<proteinExistence type="predicted"/>
<dbReference type="EMBL" id="CAJNNW010008315">
    <property type="protein sequence ID" value="CAE8649924.1"/>
    <property type="molecule type" value="Genomic_DNA"/>
</dbReference>
<evidence type="ECO:0000313" key="2">
    <source>
        <dbReference type="EMBL" id="CAE8649924.1"/>
    </source>
</evidence>
<gene>
    <name evidence="2" type="ORF">PGLA2088_LOCUS7855</name>
</gene>
<dbReference type="AlphaFoldDB" id="A0A813IFB4"/>
<evidence type="ECO:0000256" key="1">
    <source>
        <dbReference type="SAM" id="MobiDB-lite"/>
    </source>
</evidence>
<evidence type="ECO:0008006" key="4">
    <source>
        <dbReference type="Google" id="ProtNLM"/>
    </source>
</evidence>
<feature type="region of interest" description="Disordered" evidence="1">
    <location>
        <begin position="1"/>
        <end position="62"/>
    </location>
</feature>
<comment type="caution">
    <text evidence="2">The sequence shown here is derived from an EMBL/GenBank/DDBJ whole genome shotgun (WGS) entry which is preliminary data.</text>
</comment>
<feature type="compositionally biased region" description="Low complexity" evidence="1">
    <location>
        <begin position="28"/>
        <end position="40"/>
    </location>
</feature>
<accession>A0A813IFB4</accession>
<name>A0A813IFB4_POLGL</name>
<sequence>QQQQQQQQQQQDILAHRAQQLCRPGFSPPWNNNHNNHPWNGSSTSDSGQAAQQSLTPQELQRPFFPDTRRHIFVESRVTRWQSFETVVFELPSCESRRLACLREGFPDLAFGLPPPAAAQRLLVLSRETLPPAEGFEEGTPKSAHHVLSSSAFGACPIKLQQEDSYDCAPGHEDDEQRLQNGGAPPSMGSESHGSGRCKPCAFLHTKGCENGLNCEFCHLCEAGEKKKRRKDKIDAQKHFRQQRHVTGYLF</sequence>
<dbReference type="Proteomes" id="UP000626109">
    <property type="component" value="Unassembled WGS sequence"/>
</dbReference>
<protein>
    <recommendedName>
        <fullName evidence="4">C3H1-type domain-containing protein</fullName>
    </recommendedName>
</protein>
<feature type="compositionally biased region" description="Polar residues" evidence="1">
    <location>
        <begin position="41"/>
        <end position="59"/>
    </location>
</feature>
<reference evidence="2" key="1">
    <citation type="submission" date="2021-02" db="EMBL/GenBank/DDBJ databases">
        <authorList>
            <person name="Dougan E. K."/>
            <person name="Rhodes N."/>
            <person name="Thang M."/>
            <person name="Chan C."/>
        </authorList>
    </citation>
    <scope>NUCLEOTIDE SEQUENCE</scope>
</reference>
<organism evidence="2 3">
    <name type="scientific">Polarella glacialis</name>
    <name type="common">Dinoflagellate</name>
    <dbReference type="NCBI Taxonomy" id="89957"/>
    <lineage>
        <taxon>Eukaryota</taxon>
        <taxon>Sar</taxon>
        <taxon>Alveolata</taxon>
        <taxon>Dinophyceae</taxon>
        <taxon>Suessiales</taxon>
        <taxon>Suessiaceae</taxon>
        <taxon>Polarella</taxon>
    </lineage>
</organism>
<evidence type="ECO:0000313" key="3">
    <source>
        <dbReference type="Proteomes" id="UP000626109"/>
    </source>
</evidence>
<feature type="compositionally biased region" description="Low complexity" evidence="1">
    <location>
        <begin position="1"/>
        <end position="11"/>
    </location>
</feature>
<feature type="region of interest" description="Disordered" evidence="1">
    <location>
        <begin position="167"/>
        <end position="191"/>
    </location>
</feature>
<feature type="non-terminal residue" evidence="2">
    <location>
        <position position="251"/>
    </location>
</feature>